<feature type="transmembrane region" description="Helical" evidence="8">
    <location>
        <begin position="337"/>
        <end position="358"/>
    </location>
</feature>
<protein>
    <submittedName>
        <fullName evidence="11">ABC-type transport system, involved in lipoprotein release, permease component</fullName>
    </submittedName>
</protein>
<feature type="region of interest" description="Disordered" evidence="7">
    <location>
        <begin position="64"/>
        <end position="93"/>
    </location>
</feature>
<reference evidence="12" key="1">
    <citation type="submission" date="2016-10" db="EMBL/GenBank/DDBJ databases">
        <authorList>
            <person name="Varghese N."/>
            <person name="Submissions S."/>
        </authorList>
    </citation>
    <scope>NUCLEOTIDE SEQUENCE [LARGE SCALE GENOMIC DNA]</scope>
    <source>
        <strain evidence="12">DSM 22002</strain>
    </source>
</reference>
<keyword evidence="3 8" id="KW-0812">Transmembrane</keyword>
<keyword evidence="5 8" id="KW-0472">Membrane</keyword>
<dbReference type="OrthoDB" id="4832961at2"/>
<feature type="compositionally biased region" description="Gly residues" evidence="7">
    <location>
        <begin position="68"/>
        <end position="79"/>
    </location>
</feature>
<evidence type="ECO:0000256" key="6">
    <source>
        <dbReference type="ARBA" id="ARBA00038076"/>
    </source>
</evidence>
<dbReference type="InterPro" id="IPR050250">
    <property type="entry name" value="Macrolide_Exporter_MacB"/>
</dbReference>
<keyword evidence="12" id="KW-1185">Reference proteome</keyword>
<dbReference type="PANTHER" id="PTHR30572:SF4">
    <property type="entry name" value="ABC TRANSPORTER PERMEASE YTRF"/>
    <property type="match status" value="1"/>
</dbReference>
<evidence type="ECO:0000256" key="8">
    <source>
        <dbReference type="SAM" id="Phobius"/>
    </source>
</evidence>
<evidence type="ECO:0000256" key="7">
    <source>
        <dbReference type="SAM" id="MobiDB-lite"/>
    </source>
</evidence>
<dbReference type="Pfam" id="PF12704">
    <property type="entry name" value="MacB_PCD"/>
    <property type="match status" value="1"/>
</dbReference>
<evidence type="ECO:0000259" key="9">
    <source>
        <dbReference type="Pfam" id="PF02687"/>
    </source>
</evidence>
<evidence type="ECO:0000256" key="3">
    <source>
        <dbReference type="ARBA" id="ARBA00022692"/>
    </source>
</evidence>
<feature type="region of interest" description="Disordered" evidence="7">
    <location>
        <begin position="140"/>
        <end position="169"/>
    </location>
</feature>
<dbReference type="STRING" id="399736.SAMN04489720_2457"/>
<feature type="domain" description="MacB-like periplasmic core" evidence="10">
    <location>
        <begin position="17"/>
        <end position="306"/>
    </location>
</feature>
<evidence type="ECO:0000256" key="2">
    <source>
        <dbReference type="ARBA" id="ARBA00022475"/>
    </source>
</evidence>
<evidence type="ECO:0000259" key="10">
    <source>
        <dbReference type="Pfam" id="PF12704"/>
    </source>
</evidence>
<dbReference type="RefSeq" id="WP_092505401.1">
    <property type="nucleotide sequence ID" value="NZ_LT629695.1"/>
</dbReference>
<evidence type="ECO:0000256" key="1">
    <source>
        <dbReference type="ARBA" id="ARBA00004651"/>
    </source>
</evidence>
<dbReference type="GO" id="GO:0005886">
    <property type="term" value="C:plasma membrane"/>
    <property type="evidence" value="ECO:0007669"/>
    <property type="project" value="UniProtKB-SubCell"/>
</dbReference>
<evidence type="ECO:0000313" key="11">
    <source>
        <dbReference type="EMBL" id="SDH80829.1"/>
    </source>
</evidence>
<dbReference type="PANTHER" id="PTHR30572">
    <property type="entry name" value="MEMBRANE COMPONENT OF TRANSPORTER-RELATED"/>
    <property type="match status" value="1"/>
</dbReference>
<feature type="transmembrane region" description="Helical" evidence="8">
    <location>
        <begin position="455"/>
        <end position="477"/>
    </location>
</feature>
<keyword evidence="11" id="KW-0449">Lipoprotein</keyword>
<dbReference type="GO" id="GO:0022857">
    <property type="term" value="F:transmembrane transporter activity"/>
    <property type="evidence" value="ECO:0007669"/>
    <property type="project" value="TreeGrafter"/>
</dbReference>
<organism evidence="11 12">
    <name type="scientific">Agrococcus jejuensis</name>
    <dbReference type="NCBI Taxonomy" id="399736"/>
    <lineage>
        <taxon>Bacteria</taxon>
        <taxon>Bacillati</taxon>
        <taxon>Actinomycetota</taxon>
        <taxon>Actinomycetes</taxon>
        <taxon>Micrococcales</taxon>
        <taxon>Microbacteriaceae</taxon>
        <taxon>Agrococcus</taxon>
    </lineage>
</organism>
<dbReference type="InterPro" id="IPR003838">
    <property type="entry name" value="ABC3_permease_C"/>
</dbReference>
<dbReference type="Proteomes" id="UP000198822">
    <property type="component" value="Chromosome I"/>
</dbReference>
<dbReference type="AlphaFoldDB" id="A0A1G8FFN6"/>
<keyword evidence="2" id="KW-1003">Cell membrane</keyword>
<evidence type="ECO:0000313" key="12">
    <source>
        <dbReference type="Proteomes" id="UP000198822"/>
    </source>
</evidence>
<feature type="compositionally biased region" description="Low complexity" evidence="7">
    <location>
        <begin position="80"/>
        <end position="93"/>
    </location>
</feature>
<comment type="similarity">
    <text evidence="6">Belongs to the ABC-4 integral membrane protein family.</text>
</comment>
<feature type="transmembrane region" description="Helical" evidence="8">
    <location>
        <begin position="390"/>
        <end position="415"/>
    </location>
</feature>
<dbReference type="EMBL" id="LT629695">
    <property type="protein sequence ID" value="SDH80829.1"/>
    <property type="molecule type" value="Genomic_DNA"/>
</dbReference>
<dbReference type="InterPro" id="IPR025857">
    <property type="entry name" value="MacB_PCD"/>
</dbReference>
<evidence type="ECO:0000256" key="4">
    <source>
        <dbReference type="ARBA" id="ARBA00022989"/>
    </source>
</evidence>
<gene>
    <name evidence="11" type="ORF">SAMN04489720_2457</name>
</gene>
<dbReference type="Pfam" id="PF02687">
    <property type="entry name" value="FtsX"/>
    <property type="match status" value="1"/>
</dbReference>
<feature type="transmembrane region" description="Helical" evidence="8">
    <location>
        <begin position="20"/>
        <end position="41"/>
    </location>
</feature>
<proteinExistence type="inferred from homology"/>
<feature type="domain" description="ABC3 transporter permease C-terminal" evidence="9">
    <location>
        <begin position="341"/>
        <end position="486"/>
    </location>
</feature>
<sequence>MLLTYLRRELSTRRRQTITVAIGMAVAVALVIVVSALSAGFRSAQADALDGVYGVGTDLAVTATPAGPGSGEPGEGGPGFSFDDGAGTTDADGTTTLESEVLSVSRGTGTLDASTVDTVAATDGVAAATGVLSLEATSFSGQIMQPPTDVGTGTTDGTTAEGTAPTGMPEAPAGGEGFGPSSFDVASTTVDGVDPAATLGPLTATTLVDGRLLEASDAGALVAVVSDTYASTEEVAVGDTIALAGSDLEVVGIVTASGGASSTSADVTIPLDVAQSLSSQEGLVTSVVVQATDAGAISGLATDLQQALPDATVSTQEELASTVSGSLQSASSLMATLGLWLAVIVLAVAFALAALFTVQSVTRRTRELGTLKAIGWSNARIVRQIAAESLAQGLIGAVGGAILGVAACLVVTAIAPEPTLAGATDPATQGGPGGMGGMPDGLGAAAQAIALQAPVSLAIVAGAIGLAALGSVLAGLVGGWRAARLQPAVALRSVH</sequence>
<name>A0A1G8FFN6_9MICO</name>
<feature type="compositionally biased region" description="Low complexity" evidence="7">
    <location>
        <begin position="147"/>
        <end position="169"/>
    </location>
</feature>
<evidence type="ECO:0000256" key="5">
    <source>
        <dbReference type="ARBA" id="ARBA00023136"/>
    </source>
</evidence>
<accession>A0A1G8FFN6</accession>
<keyword evidence="4 8" id="KW-1133">Transmembrane helix</keyword>
<comment type="subcellular location">
    <subcellularLocation>
        <location evidence="1">Cell membrane</location>
        <topology evidence="1">Multi-pass membrane protein</topology>
    </subcellularLocation>
</comment>